<feature type="non-terminal residue" evidence="2">
    <location>
        <position position="1"/>
    </location>
</feature>
<evidence type="ECO:0000313" key="3">
    <source>
        <dbReference type="Proteomes" id="UP000748756"/>
    </source>
</evidence>
<feature type="region of interest" description="Disordered" evidence="1">
    <location>
        <begin position="138"/>
        <end position="164"/>
    </location>
</feature>
<dbReference type="EMBL" id="JAAAUQ010003252">
    <property type="protein sequence ID" value="KAF9118176.1"/>
    <property type="molecule type" value="Genomic_DNA"/>
</dbReference>
<accession>A0A9P5R258</accession>
<feature type="compositionally biased region" description="Polar residues" evidence="1">
    <location>
        <begin position="150"/>
        <end position="164"/>
    </location>
</feature>
<reference evidence="2" key="1">
    <citation type="journal article" date="2020" name="Fungal Divers.">
        <title>Resolving the Mortierellaceae phylogeny through synthesis of multi-gene phylogenetics and phylogenomics.</title>
        <authorList>
            <person name="Vandepol N."/>
            <person name="Liber J."/>
            <person name="Desiro A."/>
            <person name="Na H."/>
            <person name="Kennedy M."/>
            <person name="Barry K."/>
            <person name="Grigoriev I.V."/>
            <person name="Miller A.N."/>
            <person name="O'Donnell K."/>
            <person name="Stajich J.E."/>
            <person name="Bonito G."/>
        </authorList>
    </citation>
    <scope>NUCLEOTIDE SEQUENCE</scope>
    <source>
        <strain evidence="2">NRRL 6426</strain>
    </source>
</reference>
<feature type="region of interest" description="Disordered" evidence="1">
    <location>
        <begin position="66"/>
        <end position="109"/>
    </location>
</feature>
<keyword evidence="3" id="KW-1185">Reference proteome</keyword>
<gene>
    <name evidence="2" type="ORF">BG015_006722</name>
</gene>
<feature type="non-terminal residue" evidence="2">
    <location>
        <position position="164"/>
    </location>
</feature>
<comment type="caution">
    <text evidence="2">The sequence shown here is derived from an EMBL/GenBank/DDBJ whole genome shotgun (WGS) entry which is preliminary data.</text>
</comment>
<proteinExistence type="predicted"/>
<evidence type="ECO:0000256" key="1">
    <source>
        <dbReference type="SAM" id="MobiDB-lite"/>
    </source>
</evidence>
<evidence type="ECO:0000313" key="2">
    <source>
        <dbReference type="EMBL" id="KAF9118176.1"/>
    </source>
</evidence>
<feature type="compositionally biased region" description="Basic and acidic residues" evidence="1">
    <location>
        <begin position="138"/>
        <end position="147"/>
    </location>
</feature>
<dbReference type="AlphaFoldDB" id="A0A9P5R258"/>
<protein>
    <submittedName>
        <fullName evidence="2">Uncharacterized protein</fullName>
    </submittedName>
</protein>
<feature type="compositionally biased region" description="Low complexity" evidence="1">
    <location>
        <begin position="78"/>
        <end position="89"/>
    </location>
</feature>
<dbReference type="Proteomes" id="UP000748756">
    <property type="component" value="Unassembled WGS sequence"/>
</dbReference>
<name>A0A9P5R258_9FUNG</name>
<sequence length="164" mass="18144">AREAWHTAEVKTDKLDSKIDNKTQEAKQWSNKNSSIAEDTIKTQVKDAKSKATDAIDNAKGWVEDKSRRVERTMENASASIPSGSSSLKSEAKKTCNGEEQGTSKVRENEGYWFRPAGFNSNGSLDNKDVDVWSSTKEEMGTARMDESPYANSHRNSNISGHLA</sequence>
<organism evidence="2 3">
    <name type="scientific">Linnemannia schmuckeri</name>
    <dbReference type="NCBI Taxonomy" id="64567"/>
    <lineage>
        <taxon>Eukaryota</taxon>
        <taxon>Fungi</taxon>
        <taxon>Fungi incertae sedis</taxon>
        <taxon>Mucoromycota</taxon>
        <taxon>Mortierellomycotina</taxon>
        <taxon>Mortierellomycetes</taxon>
        <taxon>Mortierellales</taxon>
        <taxon>Mortierellaceae</taxon>
        <taxon>Linnemannia</taxon>
    </lineage>
</organism>
<dbReference type="OrthoDB" id="2399148at2759"/>